<proteinExistence type="predicted"/>
<reference evidence="1 2" key="1">
    <citation type="submission" date="2019-10" db="EMBL/GenBank/DDBJ databases">
        <title>Alcanivorax sp.PA15-N-34 draft genome sequence.</title>
        <authorList>
            <person name="Liao X."/>
            <person name="Shao Z."/>
        </authorList>
    </citation>
    <scope>NUCLEOTIDE SEQUENCE [LARGE SCALE GENOMIC DNA]</scope>
    <source>
        <strain evidence="1 2">PA15-N-34</strain>
    </source>
</reference>
<dbReference type="RefSeq" id="WP_153499206.1">
    <property type="nucleotide sequence ID" value="NZ_WIRE01000001.1"/>
</dbReference>
<evidence type="ECO:0000313" key="1">
    <source>
        <dbReference type="EMBL" id="MQX52454.1"/>
    </source>
</evidence>
<comment type="caution">
    <text evidence="1">The sequence shown here is derived from an EMBL/GenBank/DDBJ whole genome shotgun (WGS) entry which is preliminary data.</text>
</comment>
<dbReference type="Proteomes" id="UP000469421">
    <property type="component" value="Unassembled WGS sequence"/>
</dbReference>
<name>A0A6N7LTF4_9GAMM</name>
<organism evidence="1 2">
    <name type="scientific">Alcanivorax sediminis</name>
    <dbReference type="NCBI Taxonomy" id="2663008"/>
    <lineage>
        <taxon>Bacteria</taxon>
        <taxon>Pseudomonadati</taxon>
        <taxon>Pseudomonadota</taxon>
        <taxon>Gammaproteobacteria</taxon>
        <taxon>Oceanospirillales</taxon>
        <taxon>Alcanivoracaceae</taxon>
        <taxon>Alcanivorax</taxon>
    </lineage>
</organism>
<protein>
    <submittedName>
        <fullName evidence="1">Uncharacterized protein</fullName>
    </submittedName>
</protein>
<gene>
    <name evidence="1" type="ORF">GFN93_04285</name>
</gene>
<keyword evidence="2" id="KW-1185">Reference proteome</keyword>
<evidence type="ECO:0000313" key="2">
    <source>
        <dbReference type="Proteomes" id="UP000469421"/>
    </source>
</evidence>
<sequence length="203" mass="23371">MTSSRSSSNDSLNGLALEAVEHRLQALSEYLAVYRAGLASGVGGCQWRQARVLRSDISRLQAWWWYLSSQQRGAGWVRLMDWLVRWLAPMVPLRKEKPRRRHSARSMRRLGSFSLVMRAYVTLEEDLQGQLLTRRLTAKQFPGRVNPTQVSQLEARLEQAILLRRTCLPEPRKVAICCQLLRLVMVLRQWLGLPLPTARVLEP</sequence>
<dbReference type="EMBL" id="WIRE01000001">
    <property type="protein sequence ID" value="MQX52454.1"/>
    <property type="molecule type" value="Genomic_DNA"/>
</dbReference>
<accession>A0A6N7LTF4</accession>
<dbReference type="AlphaFoldDB" id="A0A6N7LTF4"/>